<protein>
    <recommendedName>
        <fullName evidence="2">diguanylate cyclase</fullName>
        <ecNumber evidence="2">2.7.7.65</ecNumber>
    </recommendedName>
</protein>
<sequence>MQLDLQPYQACNVLIVDDETMSRMLLSSVLAPHFHCETCDSGQAAIDYCQNHSPDIILLDMNMPDIDGLTVCKKLKSQAHSQNIPVIFVTASIDAEIENACWEVGASDYVLKPITASTLVHRVKNHLQITLRTALLERMTFHDQLTGLYNRMYLNQEIPLMIKQVARDGDNIGLIMADIDHFKLYNDHYGHLQGDECLQRVASIIKCHALRPKDAAIRFGGEEFLVILPYTDKEGTEKVAKDLIAAVFAADLPHAKGVEGKVSLSAGFTALPAAEVIDQGMISFIEHADVPLYKAKKLGRNRCEG</sequence>
<evidence type="ECO:0000256" key="1">
    <source>
        <dbReference type="ARBA" id="ARBA00001946"/>
    </source>
</evidence>
<dbReference type="InterPro" id="IPR043128">
    <property type="entry name" value="Rev_trsase/Diguanyl_cyclase"/>
</dbReference>
<dbReference type="EMBL" id="JAAAWN010000002">
    <property type="protein sequence ID" value="NDV89921.1"/>
    <property type="molecule type" value="Genomic_DNA"/>
</dbReference>
<dbReference type="FunFam" id="3.30.70.270:FF:000001">
    <property type="entry name" value="Diguanylate cyclase domain protein"/>
    <property type="match status" value="1"/>
</dbReference>
<dbReference type="InterPro" id="IPR029787">
    <property type="entry name" value="Nucleotide_cyclase"/>
</dbReference>
<dbReference type="InterPro" id="IPR001789">
    <property type="entry name" value="Sig_transdc_resp-reg_receiver"/>
</dbReference>
<comment type="caution">
    <text evidence="7">The sequence shown here is derived from an EMBL/GenBank/DDBJ whole genome shotgun (WGS) entry which is preliminary data.</text>
</comment>
<evidence type="ECO:0000259" key="5">
    <source>
        <dbReference type="PROSITE" id="PS50110"/>
    </source>
</evidence>
<evidence type="ECO:0000256" key="4">
    <source>
        <dbReference type="PROSITE-ProRule" id="PRU00169"/>
    </source>
</evidence>
<dbReference type="GO" id="GO:0000160">
    <property type="term" value="P:phosphorelay signal transduction system"/>
    <property type="evidence" value="ECO:0007669"/>
    <property type="project" value="InterPro"/>
</dbReference>
<evidence type="ECO:0000256" key="2">
    <source>
        <dbReference type="ARBA" id="ARBA00012528"/>
    </source>
</evidence>
<comment type="cofactor">
    <cofactor evidence="1">
        <name>Mg(2+)</name>
        <dbReference type="ChEBI" id="CHEBI:18420"/>
    </cofactor>
</comment>
<evidence type="ECO:0000259" key="6">
    <source>
        <dbReference type="PROSITE" id="PS50887"/>
    </source>
</evidence>
<evidence type="ECO:0000313" key="8">
    <source>
        <dbReference type="Proteomes" id="UP000470213"/>
    </source>
</evidence>
<feature type="domain" description="GGDEF" evidence="6">
    <location>
        <begin position="170"/>
        <end position="305"/>
    </location>
</feature>
<comment type="catalytic activity">
    <reaction evidence="3">
        <text>2 GTP = 3',3'-c-di-GMP + 2 diphosphate</text>
        <dbReference type="Rhea" id="RHEA:24898"/>
        <dbReference type="ChEBI" id="CHEBI:33019"/>
        <dbReference type="ChEBI" id="CHEBI:37565"/>
        <dbReference type="ChEBI" id="CHEBI:58805"/>
        <dbReference type="EC" id="2.7.7.65"/>
    </reaction>
</comment>
<accession>A0A7X5LIC9</accession>
<dbReference type="RefSeq" id="WP_163083525.1">
    <property type="nucleotide sequence ID" value="NZ_JAAAWN010000002.1"/>
</dbReference>
<organism evidence="7 8">
    <name type="scientific">Alteromonas profundi</name>
    <dbReference type="NCBI Taxonomy" id="2696062"/>
    <lineage>
        <taxon>Bacteria</taxon>
        <taxon>Pseudomonadati</taxon>
        <taxon>Pseudomonadota</taxon>
        <taxon>Gammaproteobacteria</taxon>
        <taxon>Alteromonadales</taxon>
        <taxon>Alteromonadaceae</taxon>
        <taxon>Alteromonas/Salinimonas group</taxon>
        <taxon>Alteromonas</taxon>
    </lineage>
</organism>
<gene>
    <name evidence="7" type="ORF">GTH32_01760</name>
</gene>
<dbReference type="Gene3D" id="3.30.70.270">
    <property type="match status" value="1"/>
</dbReference>
<dbReference type="Pfam" id="PF00072">
    <property type="entry name" value="Response_reg"/>
    <property type="match status" value="1"/>
</dbReference>
<dbReference type="Gene3D" id="3.40.50.2300">
    <property type="match status" value="1"/>
</dbReference>
<dbReference type="PANTHER" id="PTHR45138">
    <property type="entry name" value="REGULATORY COMPONENTS OF SENSORY TRANSDUCTION SYSTEM"/>
    <property type="match status" value="1"/>
</dbReference>
<dbReference type="GO" id="GO:0005886">
    <property type="term" value="C:plasma membrane"/>
    <property type="evidence" value="ECO:0007669"/>
    <property type="project" value="TreeGrafter"/>
</dbReference>
<feature type="domain" description="Response regulatory" evidence="5">
    <location>
        <begin position="12"/>
        <end position="127"/>
    </location>
</feature>
<feature type="modified residue" description="4-aspartylphosphate" evidence="4">
    <location>
        <position position="60"/>
    </location>
</feature>
<dbReference type="GO" id="GO:0043709">
    <property type="term" value="P:cell adhesion involved in single-species biofilm formation"/>
    <property type="evidence" value="ECO:0007669"/>
    <property type="project" value="TreeGrafter"/>
</dbReference>
<keyword evidence="8" id="KW-1185">Reference proteome</keyword>
<dbReference type="GO" id="GO:1902201">
    <property type="term" value="P:negative regulation of bacterial-type flagellum-dependent cell motility"/>
    <property type="evidence" value="ECO:0007669"/>
    <property type="project" value="TreeGrafter"/>
</dbReference>
<dbReference type="InterPro" id="IPR011006">
    <property type="entry name" value="CheY-like_superfamily"/>
</dbReference>
<dbReference type="GO" id="GO:0052621">
    <property type="term" value="F:diguanylate cyclase activity"/>
    <property type="evidence" value="ECO:0007669"/>
    <property type="project" value="UniProtKB-EC"/>
</dbReference>
<dbReference type="PROSITE" id="PS50887">
    <property type="entry name" value="GGDEF"/>
    <property type="match status" value="1"/>
</dbReference>
<dbReference type="SMART" id="SM00267">
    <property type="entry name" value="GGDEF"/>
    <property type="match status" value="1"/>
</dbReference>
<proteinExistence type="predicted"/>
<reference evidence="7 8" key="1">
    <citation type="submission" date="2020-01" db="EMBL/GenBank/DDBJ databases">
        <authorList>
            <person name="Chen J."/>
            <person name="Zhu S."/>
            <person name="Yang J."/>
        </authorList>
    </citation>
    <scope>NUCLEOTIDE SEQUENCE [LARGE SCALE GENOMIC DNA]</scope>
    <source>
        <strain evidence="7 8">345S023</strain>
    </source>
</reference>
<dbReference type="CDD" id="cd01949">
    <property type="entry name" value="GGDEF"/>
    <property type="match status" value="1"/>
</dbReference>
<dbReference type="EC" id="2.7.7.65" evidence="2"/>
<dbReference type="Pfam" id="PF00990">
    <property type="entry name" value="GGDEF"/>
    <property type="match status" value="1"/>
</dbReference>
<evidence type="ECO:0000313" key="7">
    <source>
        <dbReference type="EMBL" id="NDV89921.1"/>
    </source>
</evidence>
<dbReference type="InterPro" id="IPR000160">
    <property type="entry name" value="GGDEF_dom"/>
</dbReference>
<dbReference type="InterPro" id="IPR050469">
    <property type="entry name" value="Diguanylate_Cyclase"/>
</dbReference>
<dbReference type="SUPFAM" id="SSF55073">
    <property type="entry name" value="Nucleotide cyclase"/>
    <property type="match status" value="1"/>
</dbReference>
<dbReference type="NCBIfam" id="TIGR00254">
    <property type="entry name" value="GGDEF"/>
    <property type="match status" value="1"/>
</dbReference>
<dbReference type="PANTHER" id="PTHR45138:SF9">
    <property type="entry name" value="DIGUANYLATE CYCLASE DGCM-RELATED"/>
    <property type="match status" value="1"/>
</dbReference>
<keyword evidence="4" id="KW-0597">Phosphoprotein</keyword>
<dbReference type="SMART" id="SM00448">
    <property type="entry name" value="REC"/>
    <property type="match status" value="1"/>
</dbReference>
<evidence type="ECO:0000256" key="3">
    <source>
        <dbReference type="ARBA" id="ARBA00034247"/>
    </source>
</evidence>
<name>A0A7X5LIC9_9ALTE</name>
<dbReference type="AlphaFoldDB" id="A0A7X5LIC9"/>
<dbReference type="PROSITE" id="PS50110">
    <property type="entry name" value="RESPONSE_REGULATORY"/>
    <property type="match status" value="1"/>
</dbReference>
<dbReference type="SUPFAM" id="SSF52172">
    <property type="entry name" value="CheY-like"/>
    <property type="match status" value="1"/>
</dbReference>
<dbReference type="Proteomes" id="UP000470213">
    <property type="component" value="Unassembled WGS sequence"/>
</dbReference>